<dbReference type="AlphaFoldDB" id="A0A2Z7CBU0"/>
<keyword evidence="3" id="KW-1185">Reference proteome</keyword>
<accession>A0A2Z7CBU0</accession>
<name>A0A2Z7CBU0_9LAMI</name>
<sequence length="116" mass="12802">MVHGYRLRSDLNEWDWSSYELTGCPDQKDFDRVLAITFQHFENISPRKHTLYCSETLTVHRDLFLQIAGGRQLRLEQGFSGYSAGRGGESAGDAPRGFSGYSAGRGGESAGDAPRG</sequence>
<dbReference type="Proteomes" id="UP000250235">
    <property type="component" value="Unassembled WGS sequence"/>
</dbReference>
<reference evidence="2 3" key="1">
    <citation type="journal article" date="2015" name="Proc. Natl. Acad. Sci. U.S.A.">
        <title>The resurrection genome of Boea hygrometrica: A blueprint for survival of dehydration.</title>
        <authorList>
            <person name="Xiao L."/>
            <person name="Yang G."/>
            <person name="Zhang L."/>
            <person name="Yang X."/>
            <person name="Zhao S."/>
            <person name="Ji Z."/>
            <person name="Zhou Q."/>
            <person name="Hu M."/>
            <person name="Wang Y."/>
            <person name="Chen M."/>
            <person name="Xu Y."/>
            <person name="Jin H."/>
            <person name="Xiao X."/>
            <person name="Hu G."/>
            <person name="Bao F."/>
            <person name="Hu Y."/>
            <person name="Wan P."/>
            <person name="Li L."/>
            <person name="Deng X."/>
            <person name="Kuang T."/>
            <person name="Xiang C."/>
            <person name="Zhu J.K."/>
            <person name="Oliver M.J."/>
            <person name="He Y."/>
        </authorList>
    </citation>
    <scope>NUCLEOTIDE SEQUENCE [LARGE SCALE GENOMIC DNA]</scope>
    <source>
        <strain evidence="3">cv. XS01</strain>
    </source>
</reference>
<dbReference type="EMBL" id="KQ999331">
    <property type="protein sequence ID" value="KZV41913.1"/>
    <property type="molecule type" value="Genomic_DNA"/>
</dbReference>
<organism evidence="2 3">
    <name type="scientific">Dorcoceras hygrometricum</name>
    <dbReference type="NCBI Taxonomy" id="472368"/>
    <lineage>
        <taxon>Eukaryota</taxon>
        <taxon>Viridiplantae</taxon>
        <taxon>Streptophyta</taxon>
        <taxon>Embryophyta</taxon>
        <taxon>Tracheophyta</taxon>
        <taxon>Spermatophyta</taxon>
        <taxon>Magnoliopsida</taxon>
        <taxon>eudicotyledons</taxon>
        <taxon>Gunneridae</taxon>
        <taxon>Pentapetalae</taxon>
        <taxon>asterids</taxon>
        <taxon>lamiids</taxon>
        <taxon>Lamiales</taxon>
        <taxon>Gesneriaceae</taxon>
        <taxon>Didymocarpoideae</taxon>
        <taxon>Trichosporeae</taxon>
        <taxon>Loxocarpinae</taxon>
        <taxon>Dorcoceras</taxon>
    </lineage>
</organism>
<protein>
    <submittedName>
        <fullName evidence="2">Uncharacterized protein</fullName>
    </submittedName>
</protein>
<feature type="region of interest" description="Disordered" evidence="1">
    <location>
        <begin position="84"/>
        <end position="116"/>
    </location>
</feature>
<evidence type="ECO:0000313" key="2">
    <source>
        <dbReference type="EMBL" id="KZV41913.1"/>
    </source>
</evidence>
<evidence type="ECO:0000256" key="1">
    <source>
        <dbReference type="SAM" id="MobiDB-lite"/>
    </source>
</evidence>
<gene>
    <name evidence="2" type="ORF">F511_17421</name>
</gene>
<evidence type="ECO:0000313" key="3">
    <source>
        <dbReference type="Proteomes" id="UP000250235"/>
    </source>
</evidence>
<proteinExistence type="predicted"/>